<accession>D5ACA6</accession>
<reference evidence="1" key="1">
    <citation type="submission" date="2010-04" db="EMBL/GenBank/DDBJ databases">
        <authorList>
            <person name="Reid K.E."/>
            <person name="Liao N."/>
            <person name="Chan S."/>
            <person name="Docking R."/>
            <person name="Taylor G."/>
            <person name="Moore R."/>
            <person name="Mayo M."/>
            <person name="Munro S."/>
            <person name="King J."/>
            <person name="Yanchuk A."/>
            <person name="Holt R."/>
            <person name="Jones S."/>
            <person name="Marra M."/>
            <person name="Ritland C.E."/>
            <person name="Ritland K."/>
            <person name="Bohlmann J."/>
        </authorList>
    </citation>
    <scope>NUCLEOTIDE SEQUENCE</scope>
    <source>
        <tissue evidence="1">Bud</tissue>
    </source>
</reference>
<sequence length="106" mass="11953">MEDPCKRTTQWLQSLQNTTPRAPPLSSLDHSNITNFFESFCLKGIQIKQITHGRLLCTFTVPPRLVVCSTLSRSLPIFSCLFSRPLECIVVIIICRRKVGIGAHLL</sequence>
<organism evidence="1">
    <name type="scientific">Picea sitchensis</name>
    <name type="common">Sitka spruce</name>
    <name type="synonym">Pinus sitchensis</name>
    <dbReference type="NCBI Taxonomy" id="3332"/>
    <lineage>
        <taxon>Eukaryota</taxon>
        <taxon>Viridiplantae</taxon>
        <taxon>Streptophyta</taxon>
        <taxon>Embryophyta</taxon>
        <taxon>Tracheophyta</taxon>
        <taxon>Spermatophyta</taxon>
        <taxon>Pinopsida</taxon>
        <taxon>Pinidae</taxon>
        <taxon>Conifers I</taxon>
        <taxon>Pinales</taxon>
        <taxon>Pinaceae</taxon>
        <taxon>Picea</taxon>
    </lineage>
</organism>
<name>D5ACA6_PICSI</name>
<dbReference type="EMBL" id="BT123880">
    <property type="protein sequence ID" value="ADE77175.1"/>
    <property type="molecule type" value="mRNA"/>
</dbReference>
<proteinExistence type="evidence at transcript level"/>
<dbReference type="AlphaFoldDB" id="D5ACA6"/>
<protein>
    <submittedName>
        <fullName evidence="1">Uncharacterized protein</fullName>
    </submittedName>
</protein>
<evidence type="ECO:0000313" key="1">
    <source>
        <dbReference type="EMBL" id="ADE77175.1"/>
    </source>
</evidence>